<dbReference type="NCBIfam" id="NF009008">
    <property type="entry name" value="PRK12354.1"/>
    <property type="match status" value="1"/>
</dbReference>
<comment type="similarity">
    <text evidence="2 6">Belongs to the carbamate kinase family.</text>
</comment>
<dbReference type="GO" id="GO:0008804">
    <property type="term" value="F:carbamate kinase activity"/>
    <property type="evidence" value="ECO:0007669"/>
    <property type="project" value="UniProtKB-UniRule"/>
</dbReference>
<dbReference type="NCBIfam" id="TIGR00746">
    <property type="entry name" value="arcC"/>
    <property type="match status" value="1"/>
</dbReference>
<keyword evidence="3 6" id="KW-0808">Transferase</keyword>
<dbReference type="InterPro" id="IPR003964">
    <property type="entry name" value="Carb_kinase"/>
</dbReference>
<protein>
    <recommendedName>
        <fullName evidence="5 6">Carbamate kinase</fullName>
    </recommendedName>
</protein>
<evidence type="ECO:0000256" key="5">
    <source>
        <dbReference type="NCBIfam" id="TIGR00746"/>
    </source>
</evidence>
<dbReference type="RefSeq" id="WP_091429889.1">
    <property type="nucleotide sequence ID" value="NZ_FOJB01000001.1"/>
</dbReference>
<evidence type="ECO:0000313" key="8">
    <source>
        <dbReference type="EMBL" id="SEW15137.1"/>
    </source>
</evidence>
<organism evidence="8 9">
    <name type="scientific">Aliiroseovarius sediminilitoris</name>
    <dbReference type="NCBI Taxonomy" id="1173584"/>
    <lineage>
        <taxon>Bacteria</taxon>
        <taxon>Pseudomonadati</taxon>
        <taxon>Pseudomonadota</taxon>
        <taxon>Alphaproteobacteria</taxon>
        <taxon>Rhodobacterales</taxon>
        <taxon>Paracoccaceae</taxon>
        <taxon>Aliiroseovarius</taxon>
    </lineage>
</organism>
<evidence type="ECO:0000256" key="3">
    <source>
        <dbReference type="ARBA" id="ARBA00022679"/>
    </source>
</evidence>
<dbReference type="CDD" id="cd04235">
    <property type="entry name" value="AAK_CK"/>
    <property type="match status" value="1"/>
</dbReference>
<accession>A0A1I0PL43</accession>
<sequence length="312" mass="32284">MLVVAALGGNALLQRGEPLTADNQRANVRAASAALADVVRAGHRLVVTHGNGPQVGLLALQGAAYKPDEAFPLDVLGAETGGMIGYMIEQELENALDHAHPVATLLTQVVVDADDPAFQAPTKFIGPVYARDEAETRAAAAGWTIAQDGDKWRRVVPSPKPQDIPDLRVLRLLLDQGVIVICTGGGGIPVLRLPDGSMTGIEAVIDKDAASALLARRLGADALLLLTDVDAAYRDFGTDHAAPIRRLTPEAARALDLPEGSMGPKMAAAADFADGGGLAGIGRLKDALALLDGAAGTQVRVSPSTPEKGDSQ</sequence>
<comment type="pathway">
    <text evidence="1">Amino-acid degradation; L-arginine degradation via ADI pathway.</text>
</comment>
<dbReference type="STRING" id="1173584.SAMN05444851_1724"/>
<evidence type="ECO:0000259" key="7">
    <source>
        <dbReference type="Pfam" id="PF00696"/>
    </source>
</evidence>
<name>A0A1I0PL43_9RHOB</name>
<dbReference type="PRINTS" id="PR01469">
    <property type="entry name" value="CARBMTKINASE"/>
</dbReference>
<dbReference type="OrthoDB" id="9766717at2"/>
<reference evidence="8 9" key="1">
    <citation type="submission" date="2016-10" db="EMBL/GenBank/DDBJ databases">
        <authorList>
            <person name="de Groot N.N."/>
        </authorList>
    </citation>
    <scope>NUCLEOTIDE SEQUENCE [LARGE SCALE GENOMIC DNA]</scope>
    <source>
        <strain evidence="8 9">DSM 29439</strain>
    </source>
</reference>
<dbReference type="SUPFAM" id="SSF53633">
    <property type="entry name" value="Carbamate kinase-like"/>
    <property type="match status" value="1"/>
</dbReference>
<dbReference type="PANTHER" id="PTHR30409">
    <property type="entry name" value="CARBAMATE KINASE"/>
    <property type="match status" value="1"/>
</dbReference>
<dbReference type="FunFam" id="3.40.1160.10:FF:000007">
    <property type="entry name" value="Carbamate kinase"/>
    <property type="match status" value="1"/>
</dbReference>
<evidence type="ECO:0000313" key="9">
    <source>
        <dbReference type="Proteomes" id="UP000199650"/>
    </source>
</evidence>
<dbReference type="AlphaFoldDB" id="A0A1I0PL43"/>
<proteinExistence type="inferred from homology"/>
<evidence type="ECO:0000256" key="2">
    <source>
        <dbReference type="ARBA" id="ARBA00011066"/>
    </source>
</evidence>
<evidence type="ECO:0000256" key="1">
    <source>
        <dbReference type="ARBA" id="ARBA00004850"/>
    </source>
</evidence>
<dbReference type="InterPro" id="IPR001048">
    <property type="entry name" value="Asp/Glu/Uridylate_kinase"/>
</dbReference>
<keyword evidence="9" id="KW-1185">Reference proteome</keyword>
<dbReference type="PANTHER" id="PTHR30409:SF1">
    <property type="entry name" value="CARBAMATE KINASE-RELATED"/>
    <property type="match status" value="1"/>
</dbReference>
<dbReference type="GO" id="GO:0019546">
    <property type="term" value="P:L-arginine deiminase pathway"/>
    <property type="evidence" value="ECO:0007669"/>
    <property type="project" value="TreeGrafter"/>
</dbReference>
<gene>
    <name evidence="8" type="ORF">SAMN05444851_1724</name>
</gene>
<dbReference type="Proteomes" id="UP000199650">
    <property type="component" value="Unassembled WGS sequence"/>
</dbReference>
<evidence type="ECO:0000256" key="4">
    <source>
        <dbReference type="ARBA" id="ARBA00022777"/>
    </source>
</evidence>
<dbReference type="PIRSF" id="PIRSF000723">
    <property type="entry name" value="Carbamate_kin"/>
    <property type="match status" value="1"/>
</dbReference>
<dbReference type="EMBL" id="FOJB01000001">
    <property type="protein sequence ID" value="SEW15137.1"/>
    <property type="molecule type" value="Genomic_DNA"/>
</dbReference>
<feature type="domain" description="Aspartate/glutamate/uridylate kinase" evidence="7">
    <location>
        <begin position="1"/>
        <end position="277"/>
    </location>
</feature>
<dbReference type="Pfam" id="PF00696">
    <property type="entry name" value="AA_kinase"/>
    <property type="match status" value="1"/>
</dbReference>
<dbReference type="InterPro" id="IPR036393">
    <property type="entry name" value="AceGlu_kinase-like_sf"/>
</dbReference>
<evidence type="ECO:0000256" key="6">
    <source>
        <dbReference type="PIRNR" id="PIRNR000723"/>
    </source>
</evidence>
<dbReference type="Gene3D" id="3.40.1160.10">
    <property type="entry name" value="Acetylglutamate kinase-like"/>
    <property type="match status" value="1"/>
</dbReference>
<keyword evidence="4 6" id="KW-0418">Kinase</keyword>
<dbReference type="GO" id="GO:0005829">
    <property type="term" value="C:cytosol"/>
    <property type="evidence" value="ECO:0007669"/>
    <property type="project" value="TreeGrafter"/>
</dbReference>